<name>A0ABM1Z7D2_AEDAL</name>
<evidence type="ECO:0000313" key="2">
    <source>
        <dbReference type="Proteomes" id="UP000069940"/>
    </source>
</evidence>
<dbReference type="RefSeq" id="XP_062716449.1">
    <property type="nucleotide sequence ID" value="XM_062860465.1"/>
</dbReference>
<dbReference type="Proteomes" id="UP000069940">
    <property type="component" value="Unassembled WGS sequence"/>
</dbReference>
<dbReference type="EnsemblMetazoa" id="AALFPA23_015752.R22951">
    <property type="protein sequence ID" value="AALFPA23_015752.P22951"/>
    <property type="gene ID" value="AALFPA23_015752"/>
</dbReference>
<protein>
    <submittedName>
        <fullName evidence="1">Uncharacterized protein</fullName>
    </submittedName>
</protein>
<accession>A0ABM1Z7D2</accession>
<keyword evidence="2" id="KW-1185">Reference proteome</keyword>
<organism evidence="1 2">
    <name type="scientific">Aedes albopictus</name>
    <name type="common">Asian tiger mosquito</name>
    <name type="synonym">Stegomyia albopicta</name>
    <dbReference type="NCBI Taxonomy" id="7160"/>
    <lineage>
        <taxon>Eukaryota</taxon>
        <taxon>Metazoa</taxon>
        <taxon>Ecdysozoa</taxon>
        <taxon>Arthropoda</taxon>
        <taxon>Hexapoda</taxon>
        <taxon>Insecta</taxon>
        <taxon>Pterygota</taxon>
        <taxon>Neoptera</taxon>
        <taxon>Endopterygota</taxon>
        <taxon>Diptera</taxon>
        <taxon>Nematocera</taxon>
        <taxon>Culicoidea</taxon>
        <taxon>Culicidae</taxon>
        <taxon>Culicinae</taxon>
        <taxon>Aedini</taxon>
        <taxon>Aedes</taxon>
        <taxon>Stegomyia</taxon>
    </lineage>
</organism>
<sequence>MYHVQNANKILYGHETWTMLEEDLLALRVFERHVLRMIFGGVQENGVWRRRMNHELVALYGEPSIQKVAKAGRIRWAGHVARIPDNNPAKLVFATDPVGTRRWPKPEGYGGQGMLQECRTTTLQSWCLQLIRLAQEGVERREHDGRTRWSVTWRASGATEDGERQPRTVYYGEILLIQFYLEFDVILNK</sequence>
<dbReference type="GeneID" id="134291957"/>
<proteinExistence type="predicted"/>
<reference evidence="1" key="2">
    <citation type="submission" date="2025-05" db="UniProtKB">
        <authorList>
            <consortium name="EnsemblMetazoa"/>
        </authorList>
    </citation>
    <scope>IDENTIFICATION</scope>
    <source>
        <strain evidence="1">Foshan</strain>
    </source>
</reference>
<reference evidence="2" key="1">
    <citation type="journal article" date="2015" name="Proc. Natl. Acad. Sci. U.S.A.">
        <title>Genome sequence of the Asian Tiger mosquito, Aedes albopictus, reveals insights into its biology, genetics, and evolution.</title>
        <authorList>
            <person name="Chen X.G."/>
            <person name="Jiang X."/>
            <person name="Gu J."/>
            <person name="Xu M."/>
            <person name="Wu Y."/>
            <person name="Deng Y."/>
            <person name="Zhang C."/>
            <person name="Bonizzoni M."/>
            <person name="Dermauw W."/>
            <person name="Vontas J."/>
            <person name="Armbruster P."/>
            <person name="Huang X."/>
            <person name="Yang Y."/>
            <person name="Zhang H."/>
            <person name="He W."/>
            <person name="Peng H."/>
            <person name="Liu Y."/>
            <person name="Wu K."/>
            <person name="Chen J."/>
            <person name="Lirakis M."/>
            <person name="Topalis P."/>
            <person name="Van Leeuwen T."/>
            <person name="Hall A.B."/>
            <person name="Jiang X."/>
            <person name="Thorpe C."/>
            <person name="Mueller R.L."/>
            <person name="Sun C."/>
            <person name="Waterhouse R.M."/>
            <person name="Yan G."/>
            <person name="Tu Z.J."/>
            <person name="Fang X."/>
            <person name="James A.A."/>
        </authorList>
    </citation>
    <scope>NUCLEOTIDE SEQUENCE [LARGE SCALE GENOMIC DNA]</scope>
    <source>
        <strain evidence="2">Foshan</strain>
    </source>
</reference>
<evidence type="ECO:0000313" key="1">
    <source>
        <dbReference type="EnsemblMetazoa" id="AALFPA23_015752.P22951"/>
    </source>
</evidence>